<gene>
    <name evidence="1" type="ORF">DPMN_036264</name>
</gene>
<organism evidence="1 2">
    <name type="scientific">Dreissena polymorpha</name>
    <name type="common">Zebra mussel</name>
    <name type="synonym">Mytilus polymorpha</name>
    <dbReference type="NCBI Taxonomy" id="45954"/>
    <lineage>
        <taxon>Eukaryota</taxon>
        <taxon>Metazoa</taxon>
        <taxon>Spiralia</taxon>
        <taxon>Lophotrochozoa</taxon>
        <taxon>Mollusca</taxon>
        <taxon>Bivalvia</taxon>
        <taxon>Autobranchia</taxon>
        <taxon>Heteroconchia</taxon>
        <taxon>Euheterodonta</taxon>
        <taxon>Imparidentia</taxon>
        <taxon>Neoheterodontei</taxon>
        <taxon>Myida</taxon>
        <taxon>Dreissenoidea</taxon>
        <taxon>Dreissenidae</taxon>
        <taxon>Dreissena</taxon>
    </lineage>
</organism>
<comment type="caution">
    <text evidence="1">The sequence shown here is derived from an EMBL/GenBank/DDBJ whole genome shotgun (WGS) entry which is preliminary data.</text>
</comment>
<dbReference type="AlphaFoldDB" id="A0A9D4MC85"/>
<name>A0A9D4MC85_DREPO</name>
<reference evidence="1" key="1">
    <citation type="journal article" date="2019" name="bioRxiv">
        <title>The Genome of the Zebra Mussel, Dreissena polymorpha: A Resource for Invasive Species Research.</title>
        <authorList>
            <person name="McCartney M.A."/>
            <person name="Auch B."/>
            <person name="Kono T."/>
            <person name="Mallez S."/>
            <person name="Zhang Y."/>
            <person name="Obille A."/>
            <person name="Becker A."/>
            <person name="Abrahante J.E."/>
            <person name="Garbe J."/>
            <person name="Badalamenti J.P."/>
            <person name="Herman A."/>
            <person name="Mangelson H."/>
            <person name="Liachko I."/>
            <person name="Sullivan S."/>
            <person name="Sone E.D."/>
            <person name="Koren S."/>
            <person name="Silverstein K.A.T."/>
            <person name="Beckman K.B."/>
            <person name="Gohl D.M."/>
        </authorList>
    </citation>
    <scope>NUCLEOTIDE SEQUENCE</scope>
    <source>
        <strain evidence="1">Duluth1</strain>
        <tissue evidence="1">Whole animal</tissue>
    </source>
</reference>
<dbReference type="EMBL" id="JAIWYP010000002">
    <property type="protein sequence ID" value="KAH3873039.1"/>
    <property type="molecule type" value="Genomic_DNA"/>
</dbReference>
<protein>
    <submittedName>
        <fullName evidence="1">Uncharacterized protein</fullName>
    </submittedName>
</protein>
<evidence type="ECO:0000313" key="1">
    <source>
        <dbReference type="EMBL" id="KAH3873039.1"/>
    </source>
</evidence>
<sequence>MLSDVAASVGLSSSTSHNIRQLDVVRREFLYNWRNVDCTRNSSIEWSVHKRLSWTAYVTRWQSNGHFKEHYPAIFGPTELEQ</sequence>
<reference evidence="1" key="2">
    <citation type="submission" date="2020-11" db="EMBL/GenBank/DDBJ databases">
        <authorList>
            <person name="McCartney M.A."/>
            <person name="Auch B."/>
            <person name="Kono T."/>
            <person name="Mallez S."/>
            <person name="Becker A."/>
            <person name="Gohl D.M."/>
            <person name="Silverstein K.A.T."/>
            <person name="Koren S."/>
            <person name="Bechman K.B."/>
            <person name="Herman A."/>
            <person name="Abrahante J.E."/>
            <person name="Garbe J."/>
        </authorList>
    </citation>
    <scope>NUCLEOTIDE SEQUENCE</scope>
    <source>
        <strain evidence="1">Duluth1</strain>
        <tissue evidence="1">Whole animal</tissue>
    </source>
</reference>
<accession>A0A9D4MC85</accession>
<dbReference type="Proteomes" id="UP000828390">
    <property type="component" value="Unassembled WGS sequence"/>
</dbReference>
<keyword evidence="2" id="KW-1185">Reference proteome</keyword>
<evidence type="ECO:0000313" key="2">
    <source>
        <dbReference type="Proteomes" id="UP000828390"/>
    </source>
</evidence>
<proteinExistence type="predicted"/>